<organism evidence="2 3">
    <name type="scientific">Enterococcus florum</name>
    <dbReference type="NCBI Taxonomy" id="2480627"/>
    <lineage>
        <taxon>Bacteria</taxon>
        <taxon>Bacillati</taxon>
        <taxon>Bacillota</taxon>
        <taxon>Bacilli</taxon>
        <taxon>Lactobacillales</taxon>
        <taxon>Enterococcaceae</taxon>
        <taxon>Enterococcus</taxon>
    </lineage>
</organism>
<feature type="domain" description="Helix-turn-helix" evidence="1">
    <location>
        <begin position="8"/>
        <end position="57"/>
    </location>
</feature>
<keyword evidence="3" id="KW-1185">Reference proteome</keyword>
<dbReference type="AlphaFoldDB" id="A0A4P5P8H5"/>
<sequence length="71" mass="8106">MVNLDNLEIFTGAEASKLLGKEASYIRQIYAKYPNRFPAGSIRKFGKEYIVTKEAIDELNRQIKAKRKPSS</sequence>
<name>A0A4P5P8H5_9ENTE</name>
<dbReference type="RefSeq" id="WP_146621028.1">
    <property type="nucleotide sequence ID" value="NZ_BJCC01000003.1"/>
</dbReference>
<dbReference type="OrthoDB" id="2931091at2"/>
<protein>
    <recommendedName>
        <fullName evidence="1">Helix-turn-helix domain-containing protein</fullName>
    </recommendedName>
</protein>
<dbReference type="Proteomes" id="UP000290567">
    <property type="component" value="Unassembled WGS sequence"/>
</dbReference>
<evidence type="ECO:0000313" key="2">
    <source>
        <dbReference type="EMBL" id="GCF92521.1"/>
    </source>
</evidence>
<accession>A0A4P5P8H5</accession>
<proteinExistence type="predicted"/>
<dbReference type="EMBL" id="BJCC01000003">
    <property type="protein sequence ID" value="GCF92521.1"/>
    <property type="molecule type" value="Genomic_DNA"/>
</dbReference>
<evidence type="ECO:0000313" key="3">
    <source>
        <dbReference type="Proteomes" id="UP000290567"/>
    </source>
</evidence>
<dbReference type="InterPro" id="IPR045403">
    <property type="entry name" value="HTH_59_Firmicutes_type"/>
</dbReference>
<dbReference type="Pfam" id="PF20038">
    <property type="entry name" value="HTH_59"/>
    <property type="match status" value="1"/>
</dbReference>
<reference evidence="3" key="1">
    <citation type="submission" date="2019-02" db="EMBL/GenBank/DDBJ databases">
        <title>Draft genome sequence of Enterococcus sp. Gos25-1.</title>
        <authorList>
            <person name="Tanaka N."/>
            <person name="Shiwa Y."/>
            <person name="Fujita N."/>
        </authorList>
    </citation>
    <scope>NUCLEOTIDE SEQUENCE [LARGE SCALE GENOMIC DNA]</scope>
    <source>
        <strain evidence="3">Gos25-1</strain>
    </source>
</reference>
<gene>
    <name evidence="2" type="ORF">NRIC_04120</name>
</gene>
<comment type="caution">
    <text evidence="2">The sequence shown here is derived from an EMBL/GenBank/DDBJ whole genome shotgun (WGS) entry which is preliminary data.</text>
</comment>
<evidence type="ECO:0000259" key="1">
    <source>
        <dbReference type="Pfam" id="PF20038"/>
    </source>
</evidence>